<feature type="domain" description="POTRA" evidence="7">
    <location>
        <begin position="12"/>
        <end position="79"/>
    </location>
</feature>
<name>A0A133NHB2_9FUSO</name>
<dbReference type="Pfam" id="PF08478">
    <property type="entry name" value="POTRA_1"/>
    <property type="match status" value="1"/>
</dbReference>
<evidence type="ECO:0000259" key="7">
    <source>
        <dbReference type="Pfam" id="PF08478"/>
    </source>
</evidence>
<dbReference type="EMBL" id="LRPX01000024">
    <property type="protein sequence ID" value="KXA15651.1"/>
    <property type="molecule type" value="Genomic_DNA"/>
</dbReference>
<organism evidence="8 9">
    <name type="scientific">Fusobacterium equinum</name>
    <dbReference type="NCBI Taxonomy" id="134605"/>
    <lineage>
        <taxon>Bacteria</taxon>
        <taxon>Fusobacteriati</taxon>
        <taxon>Fusobacteriota</taxon>
        <taxon>Fusobacteriia</taxon>
        <taxon>Fusobacteriales</taxon>
        <taxon>Fusobacteriaceae</taxon>
        <taxon>Fusobacterium</taxon>
    </lineage>
</organism>
<dbReference type="InterPro" id="IPR013685">
    <property type="entry name" value="POTRA_FtsQ_type"/>
</dbReference>
<proteinExistence type="predicted"/>
<keyword evidence="2 8" id="KW-0132">Cell division</keyword>
<dbReference type="PATRIC" id="fig|134605.3.peg.639"/>
<keyword evidence="3" id="KW-0812">Transmembrane</keyword>
<evidence type="ECO:0000313" key="8">
    <source>
        <dbReference type="EMBL" id="KXA15651.1"/>
    </source>
</evidence>
<sequence>MIPSQFLNLDIFKIKKINIGENSKILNEELSAVAEKIYDKSIWQIDMKKLKQELSKDIRLESVEISHDKVGELNFKIEEKELLYYAQIGERIYLMDKKGEVFGYFNERDKMSLPLLVSKDGKNVSSLVEVLSNLQEYSFYDSISQIYEVDRNRIDIILIDGTKIFTNTSVDKKKYKVAMALYFEIIKNKKIAYMDLRFQDFIIRYVEDDNGR</sequence>
<protein>
    <submittedName>
        <fullName evidence="8">Cell division protein FtsQ</fullName>
    </submittedName>
</protein>
<dbReference type="GO" id="GO:0051301">
    <property type="term" value="P:cell division"/>
    <property type="evidence" value="ECO:0007669"/>
    <property type="project" value="UniProtKB-KW"/>
</dbReference>
<dbReference type="Gene3D" id="3.40.50.11690">
    <property type="entry name" value="Cell division protein FtsQ/DivIB"/>
    <property type="match status" value="1"/>
</dbReference>
<gene>
    <name evidence="8" type="ORF">HMPREF3206_00637</name>
</gene>
<evidence type="ECO:0000256" key="3">
    <source>
        <dbReference type="ARBA" id="ARBA00022692"/>
    </source>
</evidence>
<keyword evidence="5" id="KW-0131">Cell cycle</keyword>
<evidence type="ECO:0000256" key="4">
    <source>
        <dbReference type="ARBA" id="ARBA00022989"/>
    </source>
</evidence>
<evidence type="ECO:0000256" key="5">
    <source>
        <dbReference type="ARBA" id="ARBA00023306"/>
    </source>
</evidence>
<dbReference type="GO" id="GO:0005886">
    <property type="term" value="C:plasma membrane"/>
    <property type="evidence" value="ECO:0007669"/>
    <property type="project" value="TreeGrafter"/>
</dbReference>
<evidence type="ECO:0000256" key="2">
    <source>
        <dbReference type="ARBA" id="ARBA00022618"/>
    </source>
</evidence>
<dbReference type="PANTHER" id="PTHR37820:SF1">
    <property type="entry name" value="CELL DIVISION PROTEIN FTSQ"/>
    <property type="match status" value="1"/>
</dbReference>
<keyword evidence="1" id="KW-1003">Cell membrane</keyword>
<dbReference type="AlphaFoldDB" id="A0A133NHB2"/>
<dbReference type="STRING" id="134605.HMPREF3206_00637"/>
<dbReference type="InterPro" id="IPR005548">
    <property type="entry name" value="Cell_div_FtsQ/DivIB_C"/>
</dbReference>
<keyword evidence="9" id="KW-1185">Reference proteome</keyword>
<accession>A0A133NHB2</accession>
<dbReference type="PANTHER" id="PTHR37820">
    <property type="entry name" value="CELL DIVISION PROTEIN DIVIB"/>
    <property type="match status" value="1"/>
</dbReference>
<dbReference type="InterPro" id="IPR045335">
    <property type="entry name" value="FtsQ_C_sf"/>
</dbReference>
<dbReference type="Proteomes" id="UP000070617">
    <property type="component" value="Unassembled WGS sequence"/>
</dbReference>
<comment type="caution">
    <text evidence="8">The sequence shown here is derived from an EMBL/GenBank/DDBJ whole genome shotgun (WGS) entry which is preliminary data.</text>
</comment>
<evidence type="ECO:0000313" key="9">
    <source>
        <dbReference type="Proteomes" id="UP000070617"/>
    </source>
</evidence>
<keyword evidence="4" id="KW-0472">Membrane</keyword>
<feature type="domain" description="Cell division protein FtsQ/DivIB C-terminal" evidence="6">
    <location>
        <begin position="87"/>
        <end position="197"/>
    </location>
</feature>
<reference evidence="9" key="1">
    <citation type="submission" date="2016-01" db="EMBL/GenBank/DDBJ databases">
        <authorList>
            <person name="Mitreva M."/>
            <person name="Pepin K.H."/>
            <person name="Mihindukulasuriya K.A."/>
            <person name="Fulton R."/>
            <person name="Fronick C."/>
            <person name="O'Laughlin M."/>
            <person name="Miner T."/>
            <person name="Herter B."/>
            <person name="Rosa B.A."/>
            <person name="Cordes M."/>
            <person name="Tomlinson C."/>
            <person name="Wollam A."/>
            <person name="Palsikar V.B."/>
            <person name="Mardis E.R."/>
            <person name="Wilson R.K."/>
        </authorList>
    </citation>
    <scope>NUCLEOTIDE SEQUENCE [LARGE SCALE GENOMIC DNA]</scope>
    <source>
        <strain evidence="9">CMW8396</strain>
    </source>
</reference>
<evidence type="ECO:0000256" key="1">
    <source>
        <dbReference type="ARBA" id="ARBA00022475"/>
    </source>
</evidence>
<dbReference type="Pfam" id="PF03799">
    <property type="entry name" value="FtsQ_DivIB_C"/>
    <property type="match status" value="1"/>
</dbReference>
<keyword evidence="4" id="KW-1133">Transmembrane helix</keyword>
<dbReference type="InterPro" id="IPR050487">
    <property type="entry name" value="FtsQ_DivIB"/>
</dbReference>
<evidence type="ECO:0000259" key="6">
    <source>
        <dbReference type="Pfam" id="PF03799"/>
    </source>
</evidence>